<dbReference type="InterPro" id="IPR024080">
    <property type="entry name" value="Neurolysin/TOP_N"/>
</dbReference>
<evidence type="ECO:0000256" key="3">
    <source>
        <dbReference type="ARBA" id="ARBA00022723"/>
    </source>
</evidence>
<evidence type="ECO:0000256" key="2">
    <source>
        <dbReference type="ARBA" id="ARBA00022670"/>
    </source>
</evidence>
<keyword evidence="6 9" id="KW-0482">Metalloprotease</keyword>
<dbReference type="InterPro" id="IPR024077">
    <property type="entry name" value="Neurolysin/TOP_dom2"/>
</dbReference>
<dbReference type="FunFam" id="3.40.390.10:FF:000009">
    <property type="entry name" value="Oligopeptidase A"/>
    <property type="match status" value="1"/>
</dbReference>
<dbReference type="Gene3D" id="1.10.1370.10">
    <property type="entry name" value="Neurolysin, domain 3"/>
    <property type="match status" value="1"/>
</dbReference>
<dbReference type="InterPro" id="IPR034005">
    <property type="entry name" value="M3A_DCP"/>
</dbReference>
<comment type="cofactor">
    <cofactor evidence="9">
        <name>Zn(2+)</name>
        <dbReference type="ChEBI" id="CHEBI:29105"/>
    </cofactor>
    <text evidence="9">Binds 1 zinc ion.</text>
</comment>
<dbReference type="Proteomes" id="UP000824176">
    <property type="component" value="Unassembled WGS sequence"/>
</dbReference>
<dbReference type="Pfam" id="PF19310">
    <property type="entry name" value="TOP_N"/>
    <property type="match status" value="1"/>
</dbReference>
<dbReference type="Gene3D" id="3.40.390.10">
    <property type="entry name" value="Collagenase (Catalytic Domain)"/>
    <property type="match status" value="1"/>
</dbReference>
<evidence type="ECO:0000256" key="1">
    <source>
        <dbReference type="ARBA" id="ARBA00006040"/>
    </source>
</evidence>
<evidence type="ECO:0000256" key="9">
    <source>
        <dbReference type="RuleBase" id="RU003435"/>
    </source>
</evidence>
<name>A0A9D2GU73_9BACT</name>
<comment type="catalytic activity">
    <reaction evidence="7">
        <text>Hydrolysis of oligopeptides, with broad specificity. Gly or Ala commonly occur as P1 or P1' residues, but more distant residues are also important, as is shown by the fact that Z-Gly-Pro-Gly-|-Gly-Pro-Ala is cleaved, but not Z-(Gly)(5).</text>
        <dbReference type="EC" id="3.4.24.70"/>
    </reaction>
</comment>
<evidence type="ECO:0000256" key="4">
    <source>
        <dbReference type="ARBA" id="ARBA00022801"/>
    </source>
</evidence>
<dbReference type="InterPro" id="IPR001567">
    <property type="entry name" value="Pept_M3A_M3B_dom"/>
</dbReference>
<evidence type="ECO:0000256" key="5">
    <source>
        <dbReference type="ARBA" id="ARBA00022833"/>
    </source>
</evidence>
<dbReference type="GO" id="GO:0006508">
    <property type="term" value="P:proteolysis"/>
    <property type="evidence" value="ECO:0007669"/>
    <property type="project" value="UniProtKB-KW"/>
</dbReference>
<protein>
    <recommendedName>
        <fullName evidence="8">oligopeptidase A</fullName>
        <ecNumber evidence="8">3.4.24.70</ecNumber>
    </recommendedName>
</protein>
<proteinExistence type="inferred from homology"/>
<dbReference type="PANTHER" id="PTHR11804:SF84">
    <property type="entry name" value="SACCHAROLYSIN"/>
    <property type="match status" value="1"/>
</dbReference>
<evidence type="ECO:0000256" key="7">
    <source>
        <dbReference type="ARBA" id="ARBA00024603"/>
    </source>
</evidence>
<evidence type="ECO:0000259" key="11">
    <source>
        <dbReference type="Pfam" id="PF19310"/>
    </source>
</evidence>
<comment type="caution">
    <text evidence="12">The sequence shown here is derived from an EMBL/GenBank/DDBJ whole genome shotgun (WGS) entry which is preliminary data.</text>
</comment>
<dbReference type="GO" id="GO:0046872">
    <property type="term" value="F:metal ion binding"/>
    <property type="evidence" value="ECO:0007669"/>
    <property type="project" value="UniProtKB-UniRule"/>
</dbReference>
<dbReference type="EC" id="3.4.24.70" evidence="8"/>
<evidence type="ECO:0000256" key="6">
    <source>
        <dbReference type="ARBA" id="ARBA00023049"/>
    </source>
</evidence>
<sequence length="648" mass="75332">MFINFPLECTKNSLEHVTNIINSNKEEIAKLLKLEKKTYLNFMRPLMELDCRLNDYFTPIAHLNSVCDSPETREAFTICLEPLSIYSSELSQNKEIYEAVKEISMQQDLTSEQKKVIKDSLESFKLGGVHLDDNKKKRLIEINTKLSELSDNFNKNLLDATNAFEIILKDDNHIKDMPESDKMAAKVQQGYRFTLQAPSYIAFMTYCTDRELREEVYRAYMTRAENNSPIIEEMLKLKHEKANLLGYKNYREMRNETMSCPSADYALEFLRNLSKKGKPYAEKELQELSNFAKTKGIEKLESYDTAYFSNLLKKEVLGFDSELFRPYFEKENVVQGLFTFLQKLFNIKFQEVKDIKLWHETAKCYNLLDSDNNTFARLYIDLEARPEKRGGAWMNNWHTGRIDDKNNIHLPDAFIVANFPPSKKGQPSLLRHEDVHTLFHEAGHAIHHLFSKCKESDVSGINGVEWDAVEFPSQFLENFAYEEKVLKLFAKHYETGEIIPDELIKKLIDNKNFQSGMFLVRQLEFGIFDLSIYDNAYTYKQVHEIILKTRQETAVIFPPDYVIFENGFGHIFGGGYSAGYYSYKWAEMLSADAYIAFSENGVFDEKIAKSFKENILEKGGSDTMQQLFINFMGRKPDENKLLQLMGMK</sequence>
<reference evidence="12" key="1">
    <citation type="journal article" date="2021" name="PeerJ">
        <title>Extensive microbial diversity within the chicken gut microbiome revealed by metagenomics and culture.</title>
        <authorList>
            <person name="Gilroy R."/>
            <person name="Ravi A."/>
            <person name="Getino M."/>
            <person name="Pursley I."/>
            <person name="Horton D.L."/>
            <person name="Alikhan N.F."/>
            <person name="Baker D."/>
            <person name="Gharbi K."/>
            <person name="Hall N."/>
            <person name="Watson M."/>
            <person name="Adriaenssens E.M."/>
            <person name="Foster-Nyarko E."/>
            <person name="Jarju S."/>
            <person name="Secka A."/>
            <person name="Antonio M."/>
            <person name="Oren A."/>
            <person name="Chaudhuri R.R."/>
            <person name="La Ragione R."/>
            <person name="Hildebrand F."/>
            <person name="Pallen M.J."/>
        </authorList>
    </citation>
    <scope>NUCLEOTIDE SEQUENCE</scope>
    <source>
        <strain evidence="12">ChiW4-1371</strain>
    </source>
</reference>
<organism evidence="12 13">
    <name type="scientific">Candidatus Mucispirillum faecigallinarum</name>
    <dbReference type="NCBI Taxonomy" id="2838699"/>
    <lineage>
        <taxon>Bacteria</taxon>
        <taxon>Pseudomonadati</taxon>
        <taxon>Deferribacterota</taxon>
        <taxon>Deferribacteres</taxon>
        <taxon>Deferribacterales</taxon>
        <taxon>Mucispirillaceae</taxon>
        <taxon>Mucispirillum</taxon>
    </lineage>
</organism>
<dbReference type="Gene3D" id="1.20.1050.40">
    <property type="entry name" value="Endopeptidase. Chain P, domain 1"/>
    <property type="match status" value="1"/>
</dbReference>
<gene>
    <name evidence="12" type="ORF">H9804_09070</name>
</gene>
<accession>A0A9D2GU73</accession>
<dbReference type="EMBL" id="DXAQ01000134">
    <property type="protein sequence ID" value="HIZ90087.1"/>
    <property type="molecule type" value="Genomic_DNA"/>
</dbReference>
<comment type="similarity">
    <text evidence="1 9">Belongs to the peptidase M3 family.</text>
</comment>
<dbReference type="CDD" id="cd06456">
    <property type="entry name" value="M3A_DCP"/>
    <property type="match status" value="1"/>
</dbReference>
<keyword evidence="2 9" id="KW-0645">Protease</keyword>
<dbReference type="InterPro" id="IPR024079">
    <property type="entry name" value="MetalloPept_cat_dom_sf"/>
</dbReference>
<dbReference type="SUPFAM" id="SSF55486">
    <property type="entry name" value="Metalloproteases ('zincins'), catalytic domain"/>
    <property type="match status" value="1"/>
</dbReference>
<dbReference type="GO" id="GO:0005829">
    <property type="term" value="C:cytosol"/>
    <property type="evidence" value="ECO:0007669"/>
    <property type="project" value="UniProtKB-ARBA"/>
</dbReference>
<dbReference type="GO" id="GO:0004222">
    <property type="term" value="F:metalloendopeptidase activity"/>
    <property type="evidence" value="ECO:0007669"/>
    <property type="project" value="UniProtKB-EC"/>
</dbReference>
<keyword evidence="5 9" id="KW-0862">Zinc</keyword>
<dbReference type="InterPro" id="IPR045666">
    <property type="entry name" value="OpdA_N"/>
</dbReference>
<dbReference type="InterPro" id="IPR045090">
    <property type="entry name" value="Pept_M3A_M3B"/>
</dbReference>
<reference evidence="12" key="2">
    <citation type="submission" date="2021-04" db="EMBL/GenBank/DDBJ databases">
        <authorList>
            <person name="Gilroy R."/>
        </authorList>
    </citation>
    <scope>NUCLEOTIDE SEQUENCE</scope>
    <source>
        <strain evidence="12">ChiW4-1371</strain>
    </source>
</reference>
<dbReference type="AlphaFoldDB" id="A0A9D2GU73"/>
<keyword evidence="4 9" id="KW-0378">Hydrolase</keyword>
<feature type="domain" description="Peptidase M3A/M3B catalytic" evidence="10">
    <location>
        <begin position="203"/>
        <end position="646"/>
    </location>
</feature>
<feature type="domain" description="Oligopeptidase A N-terminal" evidence="11">
    <location>
        <begin position="18"/>
        <end position="136"/>
    </location>
</feature>
<evidence type="ECO:0000313" key="12">
    <source>
        <dbReference type="EMBL" id="HIZ90087.1"/>
    </source>
</evidence>
<dbReference type="GO" id="GO:0006518">
    <property type="term" value="P:peptide metabolic process"/>
    <property type="evidence" value="ECO:0007669"/>
    <property type="project" value="TreeGrafter"/>
</dbReference>
<dbReference type="Pfam" id="PF01432">
    <property type="entry name" value="Peptidase_M3"/>
    <property type="match status" value="1"/>
</dbReference>
<dbReference type="PANTHER" id="PTHR11804">
    <property type="entry name" value="PROTEASE M3 THIMET OLIGOPEPTIDASE-RELATED"/>
    <property type="match status" value="1"/>
</dbReference>
<keyword evidence="3 9" id="KW-0479">Metal-binding</keyword>
<evidence type="ECO:0000313" key="13">
    <source>
        <dbReference type="Proteomes" id="UP000824176"/>
    </source>
</evidence>
<evidence type="ECO:0000256" key="8">
    <source>
        <dbReference type="ARBA" id="ARBA00026100"/>
    </source>
</evidence>
<evidence type="ECO:0000259" key="10">
    <source>
        <dbReference type="Pfam" id="PF01432"/>
    </source>
</evidence>